<keyword evidence="2" id="KW-1185">Reference proteome</keyword>
<feature type="non-terminal residue" evidence="1">
    <location>
        <position position="399"/>
    </location>
</feature>
<dbReference type="AlphaFoldDB" id="A0A6G0SVX4"/>
<dbReference type="EMBL" id="VYZN01001395">
    <property type="protein sequence ID" value="KAE9522308.1"/>
    <property type="molecule type" value="Genomic_DNA"/>
</dbReference>
<dbReference type="OrthoDB" id="6625353at2759"/>
<evidence type="ECO:0000313" key="2">
    <source>
        <dbReference type="Proteomes" id="UP000475862"/>
    </source>
</evidence>
<evidence type="ECO:0000313" key="1">
    <source>
        <dbReference type="EMBL" id="KAE9522308.1"/>
    </source>
</evidence>
<dbReference type="Proteomes" id="UP000475862">
    <property type="component" value="Unassembled WGS sequence"/>
</dbReference>
<protein>
    <submittedName>
        <fullName evidence="1">Uncharacterized protein</fullName>
    </submittedName>
</protein>
<accession>A0A6G0SVX4</accession>
<comment type="caution">
    <text evidence="1">The sequence shown here is derived from an EMBL/GenBank/DDBJ whole genome shotgun (WGS) entry which is preliminary data.</text>
</comment>
<reference evidence="1 2" key="1">
    <citation type="submission" date="2019-08" db="EMBL/GenBank/DDBJ databases">
        <title>The genome of the soybean aphid Biotype 1, its phylome, world population structure and adaptation to the North American continent.</title>
        <authorList>
            <person name="Giordano R."/>
            <person name="Donthu R.K."/>
            <person name="Hernandez A.G."/>
            <person name="Wright C.L."/>
            <person name="Zimin A.V."/>
        </authorList>
    </citation>
    <scope>NUCLEOTIDE SEQUENCE [LARGE SCALE GENOMIC DNA]</scope>
    <source>
        <tissue evidence="1">Whole aphids</tissue>
    </source>
</reference>
<gene>
    <name evidence="1" type="ORF">AGLY_017299</name>
</gene>
<organism evidence="1 2">
    <name type="scientific">Aphis glycines</name>
    <name type="common">Soybean aphid</name>
    <dbReference type="NCBI Taxonomy" id="307491"/>
    <lineage>
        <taxon>Eukaryota</taxon>
        <taxon>Metazoa</taxon>
        <taxon>Ecdysozoa</taxon>
        <taxon>Arthropoda</taxon>
        <taxon>Hexapoda</taxon>
        <taxon>Insecta</taxon>
        <taxon>Pterygota</taxon>
        <taxon>Neoptera</taxon>
        <taxon>Paraneoptera</taxon>
        <taxon>Hemiptera</taxon>
        <taxon>Sternorrhyncha</taxon>
        <taxon>Aphidomorpha</taxon>
        <taxon>Aphidoidea</taxon>
        <taxon>Aphididae</taxon>
        <taxon>Aphidini</taxon>
        <taxon>Aphis</taxon>
        <taxon>Aphis</taxon>
    </lineage>
</organism>
<name>A0A6G0SVX4_APHGL</name>
<proteinExistence type="predicted"/>
<sequence>MKDFETNGIYNNTKDGFEEVHFILGLFLGDNLALNSVSEFTNFFCRFCKAKKSKTHNLCEQDSTLLRNHTNYLEDIDRNDFKGTGIYKNSILNNIASFHVVKNYSIGAVNFFTLDVLNFRKQHFNYGSIEFGNISPPIKMSHLKKLHLNMSAREMMTFVYFFSLMVGDLVPEDDEVWKFFLIVLEIIEILLSGQFTQSLDTLKPKHYLLIHYPMIILKSGAPKYFWCFRYEAKHKEIKIYAHPITSRKYISLTLAKQFHKIEYEVKSKHKINSLSLDEFNCYSQVKLKGTTYKIGYLLTKFVDELYLFEILDILLIKKNCSIKFIVSQILVHSFNSHLRVYQIDKNDINIKNVLSPEDCKIEEIWRKTINYRLQFIKKYNTAEIFNKWQHYTKPMGYKL</sequence>